<proteinExistence type="predicted"/>
<gene>
    <name evidence="2" type="ORF">NSP04_12680</name>
</gene>
<evidence type="ECO:0000313" key="3">
    <source>
        <dbReference type="Proteomes" id="UP001165267"/>
    </source>
</evidence>
<keyword evidence="3" id="KW-1185">Reference proteome</keyword>
<protein>
    <submittedName>
        <fullName evidence="2">Uncharacterized protein</fullName>
    </submittedName>
</protein>
<reference evidence="2" key="1">
    <citation type="submission" date="2022-07" db="EMBL/GenBank/DDBJ databases">
        <authorList>
            <person name="Xamxidin M."/>
        </authorList>
    </citation>
    <scope>NUCLEOTIDE SEQUENCE</scope>
    <source>
        <strain evidence="2">YS8-69</strain>
    </source>
</reference>
<sequence>MSNLAIHLSVKAEPSPAAVELLGPESVATIEFFDSFQPSMSSRVSMNALDGLSPRELGVAQSTGVGEFRCTSQACVSDTSLFESSAAIANVDPGLLANSQVADIMEPMNNQASFESLNSELTSALPRIQHALSGELDFAELSQLIADIQSQVLDLSSLSRDLFGDVSNDAHEIASQLSTLDTESIIASMQIDSASFAQPALAMDPTSLAHYATLDGLFTSPEAFPLTMDFSSSSSVQEASELFASTGSASSISSTASSSETDSGLVGKDTPGSTD</sequence>
<comment type="caution">
    <text evidence="2">The sequence shown here is derived from an EMBL/GenBank/DDBJ whole genome shotgun (WGS) entry which is preliminary data.</text>
</comment>
<accession>A0ABT1XJN8</accession>
<evidence type="ECO:0000256" key="1">
    <source>
        <dbReference type="SAM" id="MobiDB-lite"/>
    </source>
</evidence>
<organism evidence="2 3">
    <name type="scientific">Limnobacter parvus</name>
    <dbReference type="NCBI Taxonomy" id="2939690"/>
    <lineage>
        <taxon>Bacteria</taxon>
        <taxon>Pseudomonadati</taxon>
        <taxon>Pseudomonadota</taxon>
        <taxon>Betaproteobacteria</taxon>
        <taxon>Burkholderiales</taxon>
        <taxon>Burkholderiaceae</taxon>
        <taxon>Limnobacter</taxon>
    </lineage>
</organism>
<dbReference type="EMBL" id="JANKHG010000026">
    <property type="protein sequence ID" value="MCR2747503.1"/>
    <property type="molecule type" value="Genomic_DNA"/>
</dbReference>
<name>A0ABT1XJN8_9BURK</name>
<feature type="region of interest" description="Disordered" evidence="1">
    <location>
        <begin position="246"/>
        <end position="275"/>
    </location>
</feature>
<dbReference type="Proteomes" id="UP001165267">
    <property type="component" value="Unassembled WGS sequence"/>
</dbReference>
<dbReference type="RefSeq" id="WP_257512726.1">
    <property type="nucleotide sequence ID" value="NZ_JANKHG010000026.1"/>
</dbReference>
<feature type="compositionally biased region" description="Low complexity" evidence="1">
    <location>
        <begin position="246"/>
        <end position="263"/>
    </location>
</feature>
<evidence type="ECO:0000313" key="2">
    <source>
        <dbReference type="EMBL" id="MCR2747503.1"/>
    </source>
</evidence>